<gene>
    <name evidence="3" type="ORF">GCM10010365_50670</name>
</gene>
<proteinExistence type="predicted"/>
<dbReference type="AlphaFoldDB" id="A0A918PWB6"/>
<dbReference type="RefSeq" id="WP_189862868.1">
    <property type="nucleotide sequence ID" value="NZ_BMVW01000011.1"/>
</dbReference>
<keyword evidence="1" id="KW-0812">Transmembrane</keyword>
<name>A0A918PWB6_9ACTN</name>
<keyword evidence="4" id="KW-1185">Reference proteome</keyword>
<evidence type="ECO:0000313" key="3">
    <source>
        <dbReference type="EMBL" id="GGZ24281.1"/>
    </source>
</evidence>
<evidence type="ECO:0000259" key="2">
    <source>
        <dbReference type="Pfam" id="PF20712"/>
    </source>
</evidence>
<protein>
    <recommendedName>
        <fullName evidence="2">Cyanobacterial TRADD-N associated 2 transmembrane domain-containing protein</fullName>
    </recommendedName>
</protein>
<accession>A0A918PWB6</accession>
<feature type="transmembrane region" description="Helical" evidence="1">
    <location>
        <begin position="21"/>
        <end position="38"/>
    </location>
</feature>
<dbReference type="Pfam" id="PF20712">
    <property type="entry name" value="CyanoTRADDas_TM"/>
    <property type="match status" value="1"/>
</dbReference>
<feature type="transmembrane region" description="Helical" evidence="1">
    <location>
        <begin position="44"/>
        <end position="63"/>
    </location>
</feature>
<organism evidence="3 4">
    <name type="scientific">Streptomyces poonensis</name>
    <dbReference type="NCBI Taxonomy" id="68255"/>
    <lineage>
        <taxon>Bacteria</taxon>
        <taxon>Bacillati</taxon>
        <taxon>Actinomycetota</taxon>
        <taxon>Actinomycetes</taxon>
        <taxon>Kitasatosporales</taxon>
        <taxon>Streptomycetaceae</taxon>
        <taxon>Streptomyces</taxon>
    </lineage>
</organism>
<feature type="domain" description="Cyanobacterial TRADD-N associated 2 transmembrane" evidence="2">
    <location>
        <begin position="10"/>
        <end position="78"/>
    </location>
</feature>
<sequence>MDYYHEIVTHQAKRSFASAQMAMVTGFTLLIAFVILSMNASTTAGAIVAGALGGVSAALAGFVSKTFVRSQESAAEHLEAYFDQPLEFSRYLAAERLLAHGRLSEEQQAEAVTALVQAIAAGPADTGQMGMQPNGVDLTSMRASRHP</sequence>
<reference evidence="3" key="1">
    <citation type="journal article" date="2014" name="Int. J. Syst. Evol. Microbiol.">
        <title>Complete genome sequence of Corynebacterium casei LMG S-19264T (=DSM 44701T), isolated from a smear-ripened cheese.</title>
        <authorList>
            <consortium name="US DOE Joint Genome Institute (JGI-PGF)"/>
            <person name="Walter F."/>
            <person name="Albersmeier A."/>
            <person name="Kalinowski J."/>
            <person name="Ruckert C."/>
        </authorList>
    </citation>
    <scope>NUCLEOTIDE SEQUENCE</scope>
    <source>
        <strain evidence="3">JCM 4815</strain>
    </source>
</reference>
<keyword evidence="1" id="KW-0472">Membrane</keyword>
<dbReference type="EMBL" id="BMVW01000011">
    <property type="protein sequence ID" value="GGZ24281.1"/>
    <property type="molecule type" value="Genomic_DNA"/>
</dbReference>
<evidence type="ECO:0000313" key="4">
    <source>
        <dbReference type="Proteomes" id="UP000622166"/>
    </source>
</evidence>
<evidence type="ECO:0000256" key="1">
    <source>
        <dbReference type="SAM" id="Phobius"/>
    </source>
</evidence>
<comment type="caution">
    <text evidence="3">The sequence shown here is derived from an EMBL/GenBank/DDBJ whole genome shotgun (WGS) entry which is preliminary data.</text>
</comment>
<dbReference type="Proteomes" id="UP000622166">
    <property type="component" value="Unassembled WGS sequence"/>
</dbReference>
<dbReference type="InterPro" id="IPR048567">
    <property type="entry name" value="CyanoTRADDas_TM"/>
</dbReference>
<reference evidence="3" key="2">
    <citation type="submission" date="2020-09" db="EMBL/GenBank/DDBJ databases">
        <authorList>
            <person name="Sun Q."/>
            <person name="Ohkuma M."/>
        </authorList>
    </citation>
    <scope>NUCLEOTIDE SEQUENCE</scope>
    <source>
        <strain evidence="3">JCM 4815</strain>
    </source>
</reference>
<keyword evidence="1" id="KW-1133">Transmembrane helix</keyword>